<keyword evidence="2" id="KW-1185">Reference proteome</keyword>
<sequence>MRRDAKKNFVKLVLDDFFKQVLGVLIEDLPRPSY</sequence>
<dbReference type="Proteomes" id="UP000036987">
    <property type="component" value="Unassembled WGS sequence"/>
</dbReference>
<organism evidence="1 2">
    <name type="scientific">Zostera marina</name>
    <name type="common">Eelgrass</name>
    <dbReference type="NCBI Taxonomy" id="29655"/>
    <lineage>
        <taxon>Eukaryota</taxon>
        <taxon>Viridiplantae</taxon>
        <taxon>Streptophyta</taxon>
        <taxon>Embryophyta</taxon>
        <taxon>Tracheophyta</taxon>
        <taxon>Spermatophyta</taxon>
        <taxon>Magnoliopsida</taxon>
        <taxon>Liliopsida</taxon>
        <taxon>Zosteraceae</taxon>
        <taxon>Zostera</taxon>
    </lineage>
</organism>
<evidence type="ECO:0000313" key="2">
    <source>
        <dbReference type="Proteomes" id="UP000036987"/>
    </source>
</evidence>
<comment type="caution">
    <text evidence="1">The sequence shown here is derived from an EMBL/GenBank/DDBJ whole genome shotgun (WGS) entry which is preliminary data.</text>
</comment>
<name>A0A0K9PV18_ZOSMR</name>
<dbReference type="EMBL" id="LFYR01000620">
    <property type="protein sequence ID" value="KMZ72784.1"/>
    <property type="molecule type" value="Genomic_DNA"/>
</dbReference>
<evidence type="ECO:0000313" key="1">
    <source>
        <dbReference type="EMBL" id="KMZ72784.1"/>
    </source>
</evidence>
<dbReference type="AlphaFoldDB" id="A0A0K9PV18"/>
<accession>A0A0K9PV18</accession>
<reference evidence="2" key="1">
    <citation type="journal article" date="2016" name="Nature">
        <title>The genome of the seagrass Zostera marina reveals angiosperm adaptation to the sea.</title>
        <authorList>
            <person name="Olsen J.L."/>
            <person name="Rouze P."/>
            <person name="Verhelst B."/>
            <person name="Lin Y.-C."/>
            <person name="Bayer T."/>
            <person name="Collen J."/>
            <person name="Dattolo E."/>
            <person name="De Paoli E."/>
            <person name="Dittami S."/>
            <person name="Maumus F."/>
            <person name="Michel G."/>
            <person name="Kersting A."/>
            <person name="Lauritano C."/>
            <person name="Lohaus R."/>
            <person name="Toepel M."/>
            <person name="Tonon T."/>
            <person name="Vanneste K."/>
            <person name="Amirebrahimi M."/>
            <person name="Brakel J."/>
            <person name="Bostroem C."/>
            <person name="Chovatia M."/>
            <person name="Grimwood J."/>
            <person name="Jenkins J.W."/>
            <person name="Jueterbock A."/>
            <person name="Mraz A."/>
            <person name="Stam W.T."/>
            <person name="Tice H."/>
            <person name="Bornberg-Bauer E."/>
            <person name="Green P.J."/>
            <person name="Pearson G.A."/>
            <person name="Procaccini G."/>
            <person name="Duarte C.M."/>
            <person name="Schmutz J."/>
            <person name="Reusch T.B.H."/>
            <person name="Van de Peer Y."/>
        </authorList>
    </citation>
    <scope>NUCLEOTIDE SEQUENCE [LARGE SCALE GENOMIC DNA]</scope>
    <source>
        <strain evidence="2">cv. Finnish</strain>
    </source>
</reference>
<proteinExistence type="predicted"/>
<gene>
    <name evidence="1" type="ORF">ZOSMA_15G01230</name>
</gene>
<protein>
    <submittedName>
        <fullName evidence="1">Uncharacterized protein</fullName>
    </submittedName>
</protein>